<feature type="domain" description="Peptidase S11 D-Ala-D-Ala carboxypeptidase A C-terminal" evidence="14">
    <location>
        <begin position="269"/>
        <end position="359"/>
    </location>
</feature>
<comment type="similarity">
    <text evidence="3 13">Belongs to the peptidase S11 family.</text>
</comment>
<dbReference type="GO" id="GO:0071555">
    <property type="term" value="P:cell wall organization"/>
    <property type="evidence" value="ECO:0007669"/>
    <property type="project" value="UniProtKB-KW"/>
</dbReference>
<dbReference type="InterPro" id="IPR001967">
    <property type="entry name" value="Peptidase_S11_N"/>
</dbReference>
<evidence type="ECO:0000313" key="15">
    <source>
        <dbReference type="EMBL" id="PIT38461.1"/>
    </source>
</evidence>
<organism evidence="15 16">
    <name type="scientific">Snodgrassella alvi</name>
    <dbReference type="NCBI Taxonomy" id="1196083"/>
    <lineage>
        <taxon>Bacteria</taxon>
        <taxon>Pseudomonadati</taxon>
        <taxon>Pseudomonadota</taxon>
        <taxon>Betaproteobacteria</taxon>
        <taxon>Neisseriales</taxon>
        <taxon>Neisseriaceae</taxon>
        <taxon>Snodgrassella</taxon>
    </lineage>
</organism>
<keyword evidence="6" id="KW-0645">Protease</keyword>
<dbReference type="InterPro" id="IPR012907">
    <property type="entry name" value="Peptidase_S11_C"/>
</dbReference>
<dbReference type="SUPFAM" id="SSF56601">
    <property type="entry name" value="beta-lactamase/transpeptidase-like"/>
    <property type="match status" value="1"/>
</dbReference>
<dbReference type="EMBL" id="MEIL01000029">
    <property type="protein sequence ID" value="PIT38461.1"/>
    <property type="molecule type" value="Genomic_DNA"/>
</dbReference>
<evidence type="ECO:0000256" key="3">
    <source>
        <dbReference type="ARBA" id="ARBA00007164"/>
    </source>
</evidence>
<dbReference type="UniPathway" id="UPA00219"/>
<dbReference type="GO" id="GO:0008360">
    <property type="term" value="P:regulation of cell shape"/>
    <property type="evidence" value="ECO:0007669"/>
    <property type="project" value="UniProtKB-KW"/>
</dbReference>
<keyword evidence="11" id="KW-0961">Cell wall biogenesis/degradation</keyword>
<reference evidence="15" key="1">
    <citation type="journal article" date="2017" name="MBio">
        <title>Type VI secretion-mediated competition in the bee gut microbiome.</title>
        <authorList>
            <person name="Steele M.I."/>
            <person name="Kwong W.K."/>
            <person name="Powell J.E."/>
            <person name="Whiteley M."/>
            <person name="Moran N.A."/>
        </authorList>
    </citation>
    <scope>NUCLEOTIDE SEQUENCE [LARGE SCALE GENOMIC DNA]</scope>
    <source>
        <strain evidence="15">WkB273</strain>
    </source>
</reference>
<keyword evidence="8" id="KW-0378">Hydrolase</keyword>
<dbReference type="PRINTS" id="PR00725">
    <property type="entry name" value="DADACBPTASE1"/>
</dbReference>
<comment type="caution">
    <text evidence="15">The sequence shown here is derived from an EMBL/GenBank/DDBJ whole genome shotgun (WGS) entry which is preliminary data.</text>
</comment>
<keyword evidence="16" id="KW-1185">Reference proteome</keyword>
<accession>A0A2N9X5K8</accession>
<keyword evidence="10" id="KW-0573">Peptidoglycan synthesis</keyword>
<name>A0A2N9X5K8_9NEIS</name>
<evidence type="ECO:0000256" key="5">
    <source>
        <dbReference type="ARBA" id="ARBA00022645"/>
    </source>
</evidence>
<dbReference type="GO" id="GO:0009002">
    <property type="term" value="F:serine-type D-Ala-D-Ala carboxypeptidase activity"/>
    <property type="evidence" value="ECO:0007669"/>
    <property type="project" value="UniProtKB-EC"/>
</dbReference>
<dbReference type="PANTHER" id="PTHR21581:SF6">
    <property type="entry name" value="TRAFFICKING PROTEIN PARTICLE COMPLEX SUBUNIT 12"/>
    <property type="match status" value="1"/>
</dbReference>
<dbReference type="Proteomes" id="UP000230202">
    <property type="component" value="Unassembled WGS sequence"/>
</dbReference>
<dbReference type="InterPro" id="IPR015956">
    <property type="entry name" value="Peniciliin-bd_prot_C_sf"/>
</dbReference>
<dbReference type="InterPro" id="IPR012338">
    <property type="entry name" value="Beta-lactam/transpept-like"/>
</dbReference>
<dbReference type="EC" id="3.4.16.4" evidence="4"/>
<evidence type="ECO:0000259" key="14">
    <source>
        <dbReference type="SMART" id="SM00936"/>
    </source>
</evidence>
<protein>
    <recommendedName>
        <fullName evidence="4">serine-type D-Ala-D-Ala carboxypeptidase</fullName>
        <ecNumber evidence="4">3.4.16.4</ecNumber>
    </recommendedName>
</protein>
<evidence type="ECO:0000256" key="12">
    <source>
        <dbReference type="ARBA" id="ARBA00034000"/>
    </source>
</evidence>
<dbReference type="GO" id="GO:0009252">
    <property type="term" value="P:peptidoglycan biosynthetic process"/>
    <property type="evidence" value="ECO:0007669"/>
    <property type="project" value="UniProtKB-UniPathway"/>
</dbReference>
<dbReference type="SMART" id="SM00936">
    <property type="entry name" value="PBP5_C"/>
    <property type="match status" value="1"/>
</dbReference>
<evidence type="ECO:0000256" key="9">
    <source>
        <dbReference type="ARBA" id="ARBA00022960"/>
    </source>
</evidence>
<evidence type="ECO:0000256" key="4">
    <source>
        <dbReference type="ARBA" id="ARBA00012448"/>
    </source>
</evidence>
<gene>
    <name evidence="15" type="ORF">BHC54_07920</name>
</gene>
<keyword evidence="9" id="KW-0133">Cell shape</keyword>
<dbReference type="GO" id="GO:0006508">
    <property type="term" value="P:proteolysis"/>
    <property type="evidence" value="ECO:0007669"/>
    <property type="project" value="UniProtKB-KW"/>
</dbReference>
<evidence type="ECO:0000256" key="6">
    <source>
        <dbReference type="ARBA" id="ARBA00022670"/>
    </source>
</evidence>
<dbReference type="PANTHER" id="PTHR21581">
    <property type="entry name" value="D-ALANYL-D-ALANINE CARBOXYPEPTIDASE"/>
    <property type="match status" value="1"/>
</dbReference>
<proteinExistence type="inferred from homology"/>
<dbReference type="InterPro" id="IPR037167">
    <property type="entry name" value="Peptidase_S11_C_sf"/>
</dbReference>
<dbReference type="InterPro" id="IPR018044">
    <property type="entry name" value="Peptidase_S11"/>
</dbReference>
<evidence type="ECO:0000256" key="13">
    <source>
        <dbReference type="RuleBase" id="RU004016"/>
    </source>
</evidence>
<dbReference type="RefSeq" id="WP_100152396.1">
    <property type="nucleotide sequence ID" value="NZ_MEIL01000029.1"/>
</dbReference>
<comment type="function">
    <text evidence="1">Removes C-terminal D-alanyl residues from sugar-peptide cell wall precursors.</text>
</comment>
<dbReference type="Gene3D" id="3.40.710.10">
    <property type="entry name" value="DD-peptidase/beta-lactamase superfamily"/>
    <property type="match status" value="1"/>
</dbReference>
<evidence type="ECO:0000313" key="16">
    <source>
        <dbReference type="Proteomes" id="UP000230202"/>
    </source>
</evidence>
<dbReference type="Pfam" id="PF00768">
    <property type="entry name" value="Peptidase_S11"/>
    <property type="match status" value="1"/>
</dbReference>
<comment type="pathway">
    <text evidence="2">Cell wall biogenesis; peptidoglycan biosynthesis.</text>
</comment>
<keyword evidence="5" id="KW-0121">Carboxypeptidase</keyword>
<evidence type="ECO:0000256" key="10">
    <source>
        <dbReference type="ARBA" id="ARBA00022984"/>
    </source>
</evidence>
<evidence type="ECO:0000256" key="1">
    <source>
        <dbReference type="ARBA" id="ARBA00003217"/>
    </source>
</evidence>
<dbReference type="AlphaFoldDB" id="A0A2N9X5K8"/>
<sequence>MRNLICGIWATILLAFLPMAQTVELPVINAAAYAVADEQSGMILASRDKDARIEPAALTKLMTAYLVFDALQSGKLKARQQLQVSSTGWQTDGSRMFLQQGVPVQAETVVQGMLVISANDAAITLAEAVGGSEKAFVQRMNTQAQKMGLHHTHFMNCTGLPVQGQYSSVGDLLILAQRLVSDFPQYQKWFAKKSFSYNGVTQLNQNLLLFRDDQVDGLAVGYSINGGYNLAVSSKRNDRSNIAVLVGADSSEARAAEGSKLLSWALTSFNTVRLYPAGHKLADITVYKGAHRKVPVGFLRDTYVTVPANGAKELVIELDAVQPVVAPVYKGQNMGTLKLLAGNHTIAEQQVVALHNVDEAGWFSRWLDSVALWWHNLFRKAK</sequence>
<dbReference type="Gene3D" id="2.60.410.10">
    <property type="entry name" value="D-Ala-D-Ala carboxypeptidase, C-terminal domain"/>
    <property type="match status" value="1"/>
</dbReference>
<dbReference type="SUPFAM" id="SSF69189">
    <property type="entry name" value="Penicillin-binding protein associated domain"/>
    <property type="match status" value="1"/>
</dbReference>
<evidence type="ECO:0000256" key="8">
    <source>
        <dbReference type="ARBA" id="ARBA00022801"/>
    </source>
</evidence>
<evidence type="ECO:0000256" key="2">
    <source>
        <dbReference type="ARBA" id="ARBA00004752"/>
    </source>
</evidence>
<evidence type="ECO:0000256" key="7">
    <source>
        <dbReference type="ARBA" id="ARBA00022729"/>
    </source>
</evidence>
<dbReference type="Pfam" id="PF07943">
    <property type="entry name" value="PBP5_C"/>
    <property type="match status" value="1"/>
</dbReference>
<evidence type="ECO:0000256" key="11">
    <source>
        <dbReference type="ARBA" id="ARBA00023316"/>
    </source>
</evidence>
<comment type="catalytic activity">
    <reaction evidence="12">
        <text>Preferential cleavage: (Ac)2-L-Lys-D-Ala-|-D-Ala. Also transpeptidation of peptidyl-alanyl moieties that are N-acyl substituents of D-alanine.</text>
        <dbReference type="EC" id="3.4.16.4"/>
    </reaction>
</comment>
<keyword evidence="7" id="KW-0732">Signal</keyword>